<feature type="transmembrane region" description="Helical" evidence="1">
    <location>
        <begin position="94"/>
        <end position="112"/>
    </location>
</feature>
<feature type="transmembrane region" description="Helical" evidence="1">
    <location>
        <begin position="62"/>
        <end position="82"/>
    </location>
</feature>
<keyword evidence="3" id="KW-1185">Reference proteome</keyword>
<sequence length="152" mass="16183">MIAKTFQYRQAIRAMYAGLVLTVVAAVVPYIDRATSDLLADHIRSGYPGYTRMEIDSAVTTYLLLLSVIGALGVVAWLGTMWAVKKDKRWARPAATGMFVLGASVGLTTLLTKDTSGDTGLPAALGWVGMAPSLAGLVAVALLWRGPRTRSV</sequence>
<dbReference type="Proteomes" id="UP000503540">
    <property type="component" value="Chromosome"/>
</dbReference>
<proteinExistence type="predicted"/>
<dbReference type="EMBL" id="CP046172">
    <property type="protein sequence ID" value="QIS16655.1"/>
    <property type="molecule type" value="Genomic_DNA"/>
</dbReference>
<keyword evidence="1" id="KW-1133">Transmembrane helix</keyword>
<accession>A0A6G9YTJ6</accession>
<protein>
    <submittedName>
        <fullName evidence="2">Uncharacterized protein</fullName>
    </submittedName>
</protein>
<evidence type="ECO:0000313" key="2">
    <source>
        <dbReference type="EMBL" id="QIS16655.1"/>
    </source>
</evidence>
<organism evidence="2 3">
    <name type="scientific">Nocardia arthritidis</name>
    <dbReference type="NCBI Taxonomy" id="228602"/>
    <lineage>
        <taxon>Bacteria</taxon>
        <taxon>Bacillati</taxon>
        <taxon>Actinomycetota</taxon>
        <taxon>Actinomycetes</taxon>
        <taxon>Mycobacteriales</taxon>
        <taxon>Nocardiaceae</taxon>
        <taxon>Nocardia</taxon>
    </lineage>
</organism>
<dbReference type="KEGG" id="nah:F5544_44260"/>
<evidence type="ECO:0000313" key="3">
    <source>
        <dbReference type="Proteomes" id="UP000503540"/>
    </source>
</evidence>
<reference evidence="2 3" key="1">
    <citation type="journal article" date="2019" name="ACS Chem. Biol.">
        <title>Identification and Mobilization of a Cryptic Antibiotic Biosynthesis Gene Locus from a Human-Pathogenic Nocardia Isolate.</title>
        <authorList>
            <person name="Herisse M."/>
            <person name="Ishida K."/>
            <person name="Porter J.L."/>
            <person name="Howden B."/>
            <person name="Hertweck C."/>
            <person name="Stinear T.P."/>
            <person name="Pidot S.J."/>
        </authorList>
    </citation>
    <scope>NUCLEOTIDE SEQUENCE [LARGE SCALE GENOMIC DNA]</scope>
    <source>
        <strain evidence="2 3">AUSMDU00012717</strain>
    </source>
</reference>
<keyword evidence="1" id="KW-0472">Membrane</keyword>
<dbReference type="AlphaFoldDB" id="A0A6G9YTJ6"/>
<evidence type="ECO:0000256" key="1">
    <source>
        <dbReference type="SAM" id="Phobius"/>
    </source>
</evidence>
<gene>
    <name evidence="2" type="ORF">F5544_44260</name>
</gene>
<keyword evidence="1" id="KW-0812">Transmembrane</keyword>
<feature type="transmembrane region" description="Helical" evidence="1">
    <location>
        <begin position="12"/>
        <end position="31"/>
    </location>
</feature>
<name>A0A6G9YTJ6_9NOCA</name>
<feature type="transmembrane region" description="Helical" evidence="1">
    <location>
        <begin position="124"/>
        <end position="144"/>
    </location>
</feature>